<dbReference type="EMBL" id="CP024767">
    <property type="protein sequence ID" value="QAY85077.1"/>
    <property type="molecule type" value="Genomic_DNA"/>
</dbReference>
<name>A0A4P6G2B4_9PSED</name>
<accession>A0A4P6G2B4</accession>
<sequence length="131" mass="14903">METTKISIIVDGSEEQATLQFDAVKMLIKITMNNGFCKTYESDDLYLCLAKIRQDLPHIKFLCKGAKLNVTPSRMCSQMSGGAVAYQLTMGKSATFDDIVHIFDYENNNIATTPDEQREFYKKWLQSLSTR</sequence>
<reference evidence="1 2" key="1">
    <citation type="submission" date="2017-11" db="EMBL/GenBank/DDBJ databases">
        <title>Genome sequence of Pseudomonas arsenicoxydans ACM1.</title>
        <authorList>
            <person name="Nascimento F.X."/>
        </authorList>
    </citation>
    <scope>NUCLEOTIDE SEQUENCE [LARGE SCALE GENOMIC DNA]</scope>
    <source>
        <strain evidence="1 2">ACM1</strain>
    </source>
</reference>
<proteinExistence type="predicted"/>
<dbReference type="RefSeq" id="WP_208671995.1">
    <property type="nucleotide sequence ID" value="NZ_CP024767.1"/>
</dbReference>
<dbReference type="AlphaFoldDB" id="A0A4P6G2B4"/>
<keyword evidence="2" id="KW-1185">Reference proteome</keyword>
<evidence type="ECO:0000313" key="2">
    <source>
        <dbReference type="Proteomes" id="UP000291121"/>
    </source>
</evidence>
<evidence type="ECO:0000313" key="1">
    <source>
        <dbReference type="EMBL" id="QAY85077.1"/>
    </source>
</evidence>
<organism evidence="1 2">
    <name type="scientific">Pseudomonas arsenicoxydans</name>
    <dbReference type="NCBI Taxonomy" id="702115"/>
    <lineage>
        <taxon>Bacteria</taxon>
        <taxon>Pseudomonadati</taxon>
        <taxon>Pseudomonadota</taxon>
        <taxon>Gammaproteobacteria</taxon>
        <taxon>Pseudomonadales</taxon>
        <taxon>Pseudomonadaceae</taxon>
        <taxon>Pseudomonas</taxon>
    </lineage>
</organism>
<protein>
    <submittedName>
        <fullName evidence="1">Uncharacterized protein</fullName>
    </submittedName>
</protein>
<dbReference type="Proteomes" id="UP000291121">
    <property type="component" value="Chromosome"/>
</dbReference>
<gene>
    <name evidence="1" type="ORF">CUN61_14205</name>
</gene>